<evidence type="ECO:0000313" key="2">
    <source>
        <dbReference type="Proteomes" id="UP001055879"/>
    </source>
</evidence>
<name>A0ACB8XM52_ARCLA</name>
<organism evidence="1 2">
    <name type="scientific">Arctium lappa</name>
    <name type="common">Greater burdock</name>
    <name type="synonym">Lappa major</name>
    <dbReference type="NCBI Taxonomy" id="4217"/>
    <lineage>
        <taxon>Eukaryota</taxon>
        <taxon>Viridiplantae</taxon>
        <taxon>Streptophyta</taxon>
        <taxon>Embryophyta</taxon>
        <taxon>Tracheophyta</taxon>
        <taxon>Spermatophyta</taxon>
        <taxon>Magnoliopsida</taxon>
        <taxon>eudicotyledons</taxon>
        <taxon>Gunneridae</taxon>
        <taxon>Pentapetalae</taxon>
        <taxon>asterids</taxon>
        <taxon>campanulids</taxon>
        <taxon>Asterales</taxon>
        <taxon>Asteraceae</taxon>
        <taxon>Carduoideae</taxon>
        <taxon>Cardueae</taxon>
        <taxon>Arctiinae</taxon>
        <taxon>Arctium</taxon>
    </lineage>
</organism>
<protein>
    <submittedName>
        <fullName evidence="1">Uncharacterized protein</fullName>
    </submittedName>
</protein>
<sequence>MEEMQEGNRNRNRRVEERIEEVKGRCECVRVYDQRCEDMFKRMEDMLKRMEEMQEEGNRRLEEKILDLAERGRLDDIKRWDDRSKRLEEMQDGMFRRLEEL</sequence>
<accession>A0ACB8XM52</accession>
<gene>
    <name evidence="1" type="ORF">L6452_40530</name>
</gene>
<reference evidence="1 2" key="2">
    <citation type="journal article" date="2022" name="Mol. Ecol. Resour.">
        <title>The genomes of chicory, endive, great burdock and yacon provide insights into Asteraceae paleo-polyploidization history and plant inulin production.</title>
        <authorList>
            <person name="Fan W."/>
            <person name="Wang S."/>
            <person name="Wang H."/>
            <person name="Wang A."/>
            <person name="Jiang F."/>
            <person name="Liu H."/>
            <person name="Zhao H."/>
            <person name="Xu D."/>
            <person name="Zhang Y."/>
        </authorList>
    </citation>
    <scope>NUCLEOTIDE SEQUENCE [LARGE SCALE GENOMIC DNA]</scope>
    <source>
        <strain evidence="2">cv. Niubang</strain>
    </source>
</reference>
<evidence type="ECO:0000313" key="1">
    <source>
        <dbReference type="EMBL" id="KAI3669299.1"/>
    </source>
</evidence>
<dbReference type="EMBL" id="CM042062">
    <property type="protein sequence ID" value="KAI3669299.1"/>
    <property type="molecule type" value="Genomic_DNA"/>
</dbReference>
<comment type="caution">
    <text evidence="1">The sequence shown here is derived from an EMBL/GenBank/DDBJ whole genome shotgun (WGS) entry which is preliminary data.</text>
</comment>
<keyword evidence="2" id="KW-1185">Reference proteome</keyword>
<proteinExistence type="predicted"/>
<dbReference type="Proteomes" id="UP001055879">
    <property type="component" value="Linkage Group LG16"/>
</dbReference>
<reference evidence="2" key="1">
    <citation type="journal article" date="2022" name="Mol. Ecol. Resour.">
        <title>The genomes of chicory, endive, great burdock and yacon provide insights into Asteraceae palaeo-polyploidization history and plant inulin production.</title>
        <authorList>
            <person name="Fan W."/>
            <person name="Wang S."/>
            <person name="Wang H."/>
            <person name="Wang A."/>
            <person name="Jiang F."/>
            <person name="Liu H."/>
            <person name="Zhao H."/>
            <person name="Xu D."/>
            <person name="Zhang Y."/>
        </authorList>
    </citation>
    <scope>NUCLEOTIDE SEQUENCE [LARGE SCALE GENOMIC DNA]</scope>
    <source>
        <strain evidence="2">cv. Niubang</strain>
    </source>
</reference>